<sequence>MYSPHHLDSPPPVSQFRRPWSPVEFEPYDEGAQRQARQASEYSFEALDLTEYQTRLPQIHIAEDIQDQSYSIPRPLRNYSEYPATPPRSFSLASRCSFPMSSPSLTSGASSSSHAYSARLSTPPPLHRPFSLPAPRITNSHVESDSSRAHNYPWLAEDEHDEESVEEDFSSFPEWSRDWFRNKAPNPSKRVYEPILSFDPAAIASHCDNTYPSSTVPYASSNESHRNLLPWSAEDRGLGTKVTPEMKKERMRMLKQEFGNISTNPLDYQGRKVVGTVNEEGKMITSGPKKRKLTRWAQGIFSSGAMLASLYSIVILKPSGKPPPKGTVAAYLLYILSVFTVLMMVYMFLVRPCCFPGKRKSGHNYEGPGGMMVLPVQGLPGTNEKKKGKRNRKKGEKDTPTGLNVNLIVDPTAFGNFAESASADPGADGIRAINRRGIFEGLALEQKWKFARKDLKRFLMFDIILFFAWGLVFIIILLGKRCPIGKFEGWCDGYNVATAISSFLVLLFALSVFFDIKDLHASKVSPRTRT</sequence>
<keyword evidence="2" id="KW-1133">Transmembrane helix</keyword>
<feature type="transmembrane region" description="Helical" evidence="2">
    <location>
        <begin position="458"/>
        <end position="479"/>
    </location>
</feature>
<evidence type="ECO:0000256" key="2">
    <source>
        <dbReference type="SAM" id="Phobius"/>
    </source>
</evidence>
<feature type="region of interest" description="Disordered" evidence="1">
    <location>
        <begin position="127"/>
        <end position="150"/>
    </location>
</feature>
<feature type="compositionally biased region" description="Low complexity" evidence="1">
    <location>
        <begin position="103"/>
        <end position="121"/>
    </location>
</feature>
<feature type="region of interest" description="Disordered" evidence="1">
    <location>
        <begin position="378"/>
        <end position="400"/>
    </location>
</feature>
<gene>
    <name evidence="3" type="ORF">PNOK_0075500</name>
</gene>
<dbReference type="EMBL" id="NBII01000001">
    <property type="protein sequence ID" value="PAV23687.1"/>
    <property type="molecule type" value="Genomic_DNA"/>
</dbReference>
<comment type="caution">
    <text evidence="3">The sequence shown here is derived from an EMBL/GenBank/DDBJ whole genome shotgun (WGS) entry which is preliminary data.</text>
</comment>
<keyword evidence="2" id="KW-0812">Transmembrane</keyword>
<feature type="transmembrane region" description="Helical" evidence="2">
    <location>
        <begin position="296"/>
        <end position="316"/>
    </location>
</feature>
<feature type="region of interest" description="Disordered" evidence="1">
    <location>
        <begin position="103"/>
        <end position="122"/>
    </location>
</feature>
<accession>A0A286UVT1</accession>
<organism evidence="3 4">
    <name type="scientific">Pyrrhoderma noxium</name>
    <dbReference type="NCBI Taxonomy" id="2282107"/>
    <lineage>
        <taxon>Eukaryota</taxon>
        <taxon>Fungi</taxon>
        <taxon>Dikarya</taxon>
        <taxon>Basidiomycota</taxon>
        <taxon>Agaricomycotina</taxon>
        <taxon>Agaricomycetes</taxon>
        <taxon>Hymenochaetales</taxon>
        <taxon>Hymenochaetaceae</taxon>
        <taxon>Pyrrhoderma</taxon>
    </lineage>
</organism>
<dbReference type="AlphaFoldDB" id="A0A286UVT1"/>
<dbReference type="Proteomes" id="UP000217199">
    <property type="component" value="Unassembled WGS sequence"/>
</dbReference>
<dbReference type="STRING" id="2282107.A0A286UVT1"/>
<protein>
    <submittedName>
        <fullName evidence="3">Uncharacterized protein</fullName>
    </submittedName>
</protein>
<name>A0A286UVT1_9AGAM</name>
<reference evidence="3 4" key="1">
    <citation type="journal article" date="2017" name="Mol. Ecol.">
        <title>Comparative and population genomic landscape of Phellinus noxius: A hypervariable fungus causing root rot in trees.</title>
        <authorList>
            <person name="Chung C.L."/>
            <person name="Lee T.J."/>
            <person name="Akiba M."/>
            <person name="Lee H.H."/>
            <person name="Kuo T.H."/>
            <person name="Liu D."/>
            <person name="Ke H.M."/>
            <person name="Yokoi T."/>
            <person name="Roa M.B."/>
            <person name="Lu M.J."/>
            <person name="Chang Y.Y."/>
            <person name="Ann P.J."/>
            <person name="Tsai J.N."/>
            <person name="Chen C.Y."/>
            <person name="Tzean S.S."/>
            <person name="Ota Y."/>
            <person name="Hattori T."/>
            <person name="Sahashi N."/>
            <person name="Liou R.F."/>
            <person name="Kikuchi T."/>
            <person name="Tsai I.J."/>
        </authorList>
    </citation>
    <scope>NUCLEOTIDE SEQUENCE [LARGE SCALE GENOMIC DNA]</scope>
    <source>
        <strain evidence="3 4">FFPRI411160</strain>
    </source>
</reference>
<feature type="transmembrane region" description="Helical" evidence="2">
    <location>
        <begin position="328"/>
        <end position="350"/>
    </location>
</feature>
<feature type="region of interest" description="Disordered" evidence="1">
    <location>
        <begin position="1"/>
        <end position="39"/>
    </location>
</feature>
<dbReference type="InParanoid" id="A0A286UVT1"/>
<evidence type="ECO:0000256" key="1">
    <source>
        <dbReference type="SAM" id="MobiDB-lite"/>
    </source>
</evidence>
<keyword evidence="4" id="KW-1185">Reference proteome</keyword>
<proteinExistence type="predicted"/>
<evidence type="ECO:0000313" key="4">
    <source>
        <dbReference type="Proteomes" id="UP000217199"/>
    </source>
</evidence>
<dbReference type="OrthoDB" id="3253553at2759"/>
<keyword evidence="2" id="KW-0472">Membrane</keyword>
<feature type="transmembrane region" description="Helical" evidence="2">
    <location>
        <begin position="494"/>
        <end position="514"/>
    </location>
</feature>
<evidence type="ECO:0000313" key="3">
    <source>
        <dbReference type="EMBL" id="PAV23687.1"/>
    </source>
</evidence>